<dbReference type="PROSITE" id="PS51257">
    <property type="entry name" value="PROKAR_LIPOPROTEIN"/>
    <property type="match status" value="1"/>
</dbReference>
<sequence>MKKYLLGICFLSFLSCGDSGDSDNQTFNSSKIQTLTIQDENITNGNASLSEKLDFQFEYNQNKLVKVWDLHNNYTENLTYNNNSLSAITISGYIYPDLASHQPLNVKRNIVCDANNKIISSENPIADFSGNTTYTLFEYPSSDIIIAKYYNKYLNNPGVLKETSKIFLNNGNVTKVQFAYDNSPVFTKEVRYEYDQKNNPNSLIDRNRILALPEYAFNVFMLQDYSQISKNNVVVKKSYWIYPSEILLETTNFHYNYQNNDLPGTIYLQYDYPGNTGLKVSAIYGY</sequence>
<dbReference type="RefSeq" id="WP_089791990.1">
    <property type="nucleotide sequence ID" value="NZ_FOIU01000001.1"/>
</dbReference>
<reference evidence="2" key="1">
    <citation type="submission" date="2016-10" db="EMBL/GenBank/DDBJ databases">
        <authorList>
            <person name="Varghese N."/>
            <person name="Submissions S."/>
        </authorList>
    </citation>
    <scope>NUCLEOTIDE SEQUENCE [LARGE SCALE GENOMIC DNA]</scope>
    <source>
        <strain evidence="2">DSM 17724</strain>
    </source>
</reference>
<dbReference type="Proteomes" id="UP000199469">
    <property type="component" value="Unassembled WGS sequence"/>
</dbReference>
<name>A0A1I0QMA4_9FLAO</name>
<dbReference type="STRING" id="356305.SAMN05421841_2001"/>
<dbReference type="OrthoDB" id="1234171at2"/>
<keyword evidence="2" id="KW-1185">Reference proteome</keyword>
<protein>
    <submittedName>
        <fullName evidence="1">Uncharacterized protein</fullName>
    </submittedName>
</protein>
<evidence type="ECO:0000313" key="2">
    <source>
        <dbReference type="Proteomes" id="UP000199469"/>
    </source>
</evidence>
<dbReference type="EMBL" id="FOIU01000001">
    <property type="protein sequence ID" value="SEW28305.1"/>
    <property type="molecule type" value="Genomic_DNA"/>
</dbReference>
<dbReference type="AlphaFoldDB" id="A0A1I0QMA4"/>
<evidence type="ECO:0000313" key="1">
    <source>
        <dbReference type="EMBL" id="SEW28305.1"/>
    </source>
</evidence>
<accession>A0A1I0QMA4</accession>
<gene>
    <name evidence="1" type="ORF">SAMN05421841_2001</name>
</gene>
<proteinExistence type="predicted"/>
<organism evidence="1 2">
    <name type="scientific">Chryseobacterium wanjuense</name>
    <dbReference type="NCBI Taxonomy" id="356305"/>
    <lineage>
        <taxon>Bacteria</taxon>
        <taxon>Pseudomonadati</taxon>
        <taxon>Bacteroidota</taxon>
        <taxon>Flavobacteriia</taxon>
        <taxon>Flavobacteriales</taxon>
        <taxon>Weeksellaceae</taxon>
        <taxon>Chryseobacterium group</taxon>
        <taxon>Chryseobacterium</taxon>
    </lineage>
</organism>